<evidence type="ECO:0000313" key="10">
    <source>
        <dbReference type="Proteomes" id="UP000217564"/>
    </source>
</evidence>
<feature type="transmembrane region" description="Helical" evidence="7">
    <location>
        <begin position="289"/>
        <end position="312"/>
    </location>
</feature>
<evidence type="ECO:0000256" key="4">
    <source>
        <dbReference type="ARBA" id="ARBA00022692"/>
    </source>
</evidence>
<dbReference type="PANTHER" id="PTHR43163:SF6">
    <property type="entry name" value="DIPEPTIDE TRANSPORT SYSTEM PERMEASE PROTEIN DPPB-RELATED"/>
    <property type="match status" value="1"/>
</dbReference>
<evidence type="ECO:0000313" key="9">
    <source>
        <dbReference type="EMBL" id="PCC45524.1"/>
    </source>
</evidence>
<dbReference type="RefSeq" id="WP_096162846.1">
    <property type="nucleotide sequence ID" value="NZ_NRGP01000023.1"/>
</dbReference>
<organism evidence="9 10">
    <name type="scientific">Brevibacterium aurantiacum</name>
    <dbReference type="NCBI Taxonomy" id="273384"/>
    <lineage>
        <taxon>Bacteria</taxon>
        <taxon>Bacillati</taxon>
        <taxon>Actinomycetota</taxon>
        <taxon>Actinomycetes</taxon>
        <taxon>Micrococcales</taxon>
        <taxon>Brevibacteriaceae</taxon>
        <taxon>Brevibacterium</taxon>
    </lineage>
</organism>
<feature type="transmembrane region" description="Helical" evidence="7">
    <location>
        <begin position="9"/>
        <end position="29"/>
    </location>
</feature>
<comment type="caution">
    <text evidence="9">The sequence shown here is derived from an EMBL/GenBank/DDBJ whole genome shotgun (WGS) entry which is preliminary data.</text>
</comment>
<dbReference type="EMBL" id="NRGP01000023">
    <property type="protein sequence ID" value="PCC45524.1"/>
    <property type="molecule type" value="Genomic_DNA"/>
</dbReference>
<dbReference type="PROSITE" id="PS50928">
    <property type="entry name" value="ABC_TM1"/>
    <property type="match status" value="1"/>
</dbReference>
<sequence>MTRFITRRVLSALIVLFAISIIVFLIFFVTPGVDPVARLAGKNASPETLARVRHEFGLDQALPVQYVMMMKKLLITRDLSSFIDRGVLVVPQIIRAAPITLSLVTGAAVLWMLTSTLMGTIAGRFRGTLLDPLIMVISVLGISLPVFWLGEIVNLLTQGSLHESVFRWVPAVGYAPLSEGFGQWALHLLFPWFTLAVMYIGIYSRVLRSEIVATDSERFVLTARAKGLSETRVLLKHNLRVAITPLISLFGMDFGVLIGGSALLVEVVFDLPGLGRLTYDALQTFDLPILMGTVIYTAFFVVLTNMVIDIVLGRLDPRVRAE</sequence>
<keyword evidence="6 7" id="KW-0472">Membrane</keyword>
<evidence type="ECO:0000256" key="7">
    <source>
        <dbReference type="RuleBase" id="RU363032"/>
    </source>
</evidence>
<comment type="similarity">
    <text evidence="7">Belongs to the binding-protein-dependent transport system permease family.</text>
</comment>
<feature type="transmembrane region" description="Helical" evidence="7">
    <location>
        <begin position="93"/>
        <end position="117"/>
    </location>
</feature>
<reference evidence="9 10" key="1">
    <citation type="journal article" date="2017" name="Elife">
        <title>Extensive horizontal gene transfer in cheese-associated bacteria.</title>
        <authorList>
            <person name="Bonham K.S."/>
            <person name="Wolfe B.E."/>
            <person name="Dutton R.J."/>
        </authorList>
    </citation>
    <scope>NUCLEOTIDE SEQUENCE [LARGE SCALE GENOMIC DNA]</scope>
    <source>
        <strain evidence="9 10">947_7</strain>
    </source>
</reference>
<dbReference type="PANTHER" id="PTHR43163">
    <property type="entry name" value="DIPEPTIDE TRANSPORT SYSTEM PERMEASE PROTEIN DPPB-RELATED"/>
    <property type="match status" value="1"/>
</dbReference>
<gene>
    <name evidence="9" type="ORF">CIK64_15425</name>
</gene>
<protein>
    <submittedName>
        <fullName evidence="9">Peptide ABC transporter permease</fullName>
    </submittedName>
</protein>
<keyword evidence="5 7" id="KW-1133">Transmembrane helix</keyword>
<dbReference type="Proteomes" id="UP000217564">
    <property type="component" value="Unassembled WGS sequence"/>
</dbReference>
<evidence type="ECO:0000256" key="3">
    <source>
        <dbReference type="ARBA" id="ARBA00022475"/>
    </source>
</evidence>
<dbReference type="SUPFAM" id="SSF161098">
    <property type="entry name" value="MetI-like"/>
    <property type="match status" value="1"/>
</dbReference>
<feature type="transmembrane region" description="Helical" evidence="7">
    <location>
        <begin position="246"/>
        <end position="269"/>
    </location>
</feature>
<dbReference type="InterPro" id="IPR045621">
    <property type="entry name" value="BPD_transp_1_N"/>
</dbReference>
<dbReference type="Pfam" id="PF00528">
    <property type="entry name" value="BPD_transp_1"/>
    <property type="match status" value="1"/>
</dbReference>
<keyword evidence="3" id="KW-1003">Cell membrane</keyword>
<evidence type="ECO:0000256" key="5">
    <source>
        <dbReference type="ARBA" id="ARBA00022989"/>
    </source>
</evidence>
<feature type="transmembrane region" description="Helical" evidence="7">
    <location>
        <begin position="129"/>
        <end position="150"/>
    </location>
</feature>
<dbReference type="InterPro" id="IPR000515">
    <property type="entry name" value="MetI-like"/>
</dbReference>
<evidence type="ECO:0000256" key="6">
    <source>
        <dbReference type="ARBA" id="ARBA00023136"/>
    </source>
</evidence>
<proteinExistence type="inferred from homology"/>
<dbReference type="CDD" id="cd06261">
    <property type="entry name" value="TM_PBP2"/>
    <property type="match status" value="1"/>
</dbReference>
<name>A0A2A3Z1U0_BREAU</name>
<dbReference type="GO" id="GO:0005886">
    <property type="term" value="C:plasma membrane"/>
    <property type="evidence" value="ECO:0007669"/>
    <property type="project" value="UniProtKB-SubCell"/>
</dbReference>
<evidence type="ECO:0000256" key="1">
    <source>
        <dbReference type="ARBA" id="ARBA00004651"/>
    </source>
</evidence>
<comment type="subcellular location">
    <subcellularLocation>
        <location evidence="1 7">Cell membrane</location>
        <topology evidence="1 7">Multi-pass membrane protein</topology>
    </subcellularLocation>
</comment>
<evidence type="ECO:0000256" key="2">
    <source>
        <dbReference type="ARBA" id="ARBA00022448"/>
    </source>
</evidence>
<keyword evidence="4 7" id="KW-0812">Transmembrane</keyword>
<dbReference type="Pfam" id="PF19300">
    <property type="entry name" value="BPD_transp_1_N"/>
    <property type="match status" value="1"/>
</dbReference>
<dbReference type="GO" id="GO:0071916">
    <property type="term" value="F:dipeptide transmembrane transporter activity"/>
    <property type="evidence" value="ECO:0007669"/>
    <property type="project" value="TreeGrafter"/>
</dbReference>
<accession>A0A2A3Z1U0</accession>
<keyword evidence="2 7" id="KW-0813">Transport</keyword>
<dbReference type="InterPro" id="IPR035906">
    <property type="entry name" value="MetI-like_sf"/>
</dbReference>
<feature type="transmembrane region" description="Helical" evidence="7">
    <location>
        <begin position="184"/>
        <end position="202"/>
    </location>
</feature>
<evidence type="ECO:0000259" key="8">
    <source>
        <dbReference type="PROSITE" id="PS50928"/>
    </source>
</evidence>
<dbReference type="AlphaFoldDB" id="A0A2A3Z1U0"/>
<feature type="domain" description="ABC transmembrane type-1" evidence="8">
    <location>
        <begin position="97"/>
        <end position="312"/>
    </location>
</feature>
<dbReference type="Gene3D" id="1.10.3720.10">
    <property type="entry name" value="MetI-like"/>
    <property type="match status" value="1"/>
</dbReference>